<accession>A0A066RNY1</accession>
<dbReference type="OrthoDB" id="4966664at2"/>
<evidence type="ECO:0008006" key="12">
    <source>
        <dbReference type="Google" id="ProtNLM"/>
    </source>
</evidence>
<dbReference type="InterPro" id="IPR017871">
    <property type="entry name" value="ABC_transporter-like_CS"/>
</dbReference>
<gene>
    <name evidence="10" type="ORF">EA58_15610</name>
</gene>
<evidence type="ECO:0000256" key="5">
    <source>
        <dbReference type="ARBA" id="ARBA00022989"/>
    </source>
</evidence>
<dbReference type="SUPFAM" id="SSF52540">
    <property type="entry name" value="P-loop containing nucleoside triphosphate hydrolases"/>
    <property type="match status" value="1"/>
</dbReference>
<dbReference type="STRING" id="1654360.EA58_15610"/>
<dbReference type="GO" id="GO:0016887">
    <property type="term" value="F:ATP hydrolysis activity"/>
    <property type="evidence" value="ECO:0007669"/>
    <property type="project" value="InterPro"/>
</dbReference>
<feature type="domain" description="ABC transporter" evidence="8">
    <location>
        <begin position="286"/>
        <end position="537"/>
    </location>
</feature>
<dbReference type="InterPro" id="IPR011527">
    <property type="entry name" value="ABC1_TM_dom"/>
</dbReference>
<evidence type="ECO:0000259" key="9">
    <source>
        <dbReference type="PROSITE" id="PS50929"/>
    </source>
</evidence>
<dbReference type="GO" id="GO:0005886">
    <property type="term" value="C:plasma membrane"/>
    <property type="evidence" value="ECO:0007669"/>
    <property type="project" value="UniProtKB-SubCell"/>
</dbReference>
<dbReference type="InterPro" id="IPR027417">
    <property type="entry name" value="P-loop_NTPase"/>
</dbReference>
<comment type="caution">
    <text evidence="10">The sequence shown here is derived from an EMBL/GenBank/DDBJ whole genome shotgun (WGS) entry which is preliminary data.</text>
</comment>
<dbReference type="Proteomes" id="UP000027192">
    <property type="component" value="Unassembled WGS sequence"/>
</dbReference>
<dbReference type="InterPro" id="IPR039421">
    <property type="entry name" value="Type_1_exporter"/>
</dbReference>
<dbReference type="Gene3D" id="1.20.1560.10">
    <property type="entry name" value="ABC transporter type 1, transmembrane domain"/>
    <property type="match status" value="1"/>
</dbReference>
<evidence type="ECO:0000256" key="4">
    <source>
        <dbReference type="ARBA" id="ARBA00022840"/>
    </source>
</evidence>
<comment type="subcellular location">
    <subcellularLocation>
        <location evidence="1">Cell membrane</location>
        <topology evidence="1">Multi-pass membrane protein</topology>
    </subcellularLocation>
</comment>
<dbReference type="PANTHER" id="PTHR43394:SF1">
    <property type="entry name" value="ATP-BINDING CASSETTE SUB-FAMILY B MEMBER 10, MITOCHONDRIAL"/>
    <property type="match status" value="1"/>
</dbReference>
<keyword evidence="6 7" id="KW-0472">Membrane</keyword>
<dbReference type="GO" id="GO:0005524">
    <property type="term" value="F:ATP binding"/>
    <property type="evidence" value="ECO:0007669"/>
    <property type="project" value="UniProtKB-KW"/>
</dbReference>
<keyword evidence="5 7" id="KW-1133">Transmembrane helix</keyword>
<dbReference type="EMBL" id="JMIB01000028">
    <property type="protein sequence ID" value="KDM90811.1"/>
    <property type="molecule type" value="Genomic_DNA"/>
</dbReference>
<evidence type="ECO:0000256" key="7">
    <source>
        <dbReference type="SAM" id="Phobius"/>
    </source>
</evidence>
<evidence type="ECO:0000256" key="2">
    <source>
        <dbReference type="ARBA" id="ARBA00022692"/>
    </source>
</evidence>
<feature type="transmembrane region" description="Helical" evidence="7">
    <location>
        <begin position="33"/>
        <end position="53"/>
    </location>
</feature>
<evidence type="ECO:0000256" key="6">
    <source>
        <dbReference type="ARBA" id="ARBA00023136"/>
    </source>
</evidence>
<evidence type="ECO:0000256" key="3">
    <source>
        <dbReference type="ARBA" id="ARBA00022741"/>
    </source>
</evidence>
<dbReference type="PANTHER" id="PTHR43394">
    <property type="entry name" value="ATP-DEPENDENT PERMEASE MDL1, MITOCHONDRIAL"/>
    <property type="match status" value="1"/>
</dbReference>
<keyword evidence="3" id="KW-0547">Nucleotide-binding</keyword>
<dbReference type="RefSeq" id="WP_036754427.1">
    <property type="nucleotide sequence ID" value="NZ_JMIB01000028.1"/>
</dbReference>
<feature type="transmembrane region" description="Helical" evidence="7">
    <location>
        <begin position="172"/>
        <end position="194"/>
    </location>
</feature>
<dbReference type="InterPro" id="IPR003439">
    <property type="entry name" value="ABC_transporter-like_ATP-bd"/>
</dbReference>
<evidence type="ECO:0000313" key="11">
    <source>
        <dbReference type="Proteomes" id="UP000027192"/>
    </source>
</evidence>
<evidence type="ECO:0000259" key="8">
    <source>
        <dbReference type="PROSITE" id="PS50893"/>
    </source>
</evidence>
<feature type="transmembrane region" description="Helical" evidence="7">
    <location>
        <begin position="142"/>
        <end position="166"/>
    </location>
</feature>
<sequence length="540" mass="58695">MNNSQPKTDSSLVFNGDLSSPWRLIRAVVGPRWFLMTTAIVLLAIAAFVHMMIPWFLSKIIDDGLMKFDRDALIYWGGALALVSAVNPIAYALGYRVMALLEARARRQVNHRINNNVSFPGVAPRTSSMGETVNVVTGDNEVLASVFSTIGHGVMNLIAFTLGVILVWQIHMWLGIAIAIGVIATTVIAGPLLGKLEQRWTNYRGTLATTTDFAADTIRGLRVLRGIGGENKFLARYQKQSRDLLEDSYKLSNQSSWIHALQQAIPLTYMVAIIWLGARLTFNGDISVGELSAAFGYATGLVMYSGSLLGTAHSVVSIRVAAVRISRYLSGDRSLNTESQAPEQTVGNPIVVDRGQLTVIVPAKMSAAKQLLMDFAESDDARDTILVSDTDYIFSGTLLEALNTTQGDYEASLAAVNGQDIQSSIESASDQMVHDKGLNLSGGQRQRLILARAIARQSETLLLCDPTSALDAVTELSIARQMKESRSGKTTIVVSGSLIWQSYADSVIHLRDADCEKHVTLKHNSESVQTHPAMENLSLG</sequence>
<dbReference type="Pfam" id="PF00005">
    <property type="entry name" value="ABC_tran"/>
    <property type="match status" value="1"/>
</dbReference>
<name>A0A066RNY1_9GAMM</name>
<proteinExistence type="predicted"/>
<dbReference type="SUPFAM" id="SSF90123">
    <property type="entry name" value="ABC transporter transmembrane region"/>
    <property type="match status" value="1"/>
</dbReference>
<evidence type="ECO:0000256" key="1">
    <source>
        <dbReference type="ARBA" id="ARBA00004651"/>
    </source>
</evidence>
<dbReference type="PROSITE" id="PS00211">
    <property type="entry name" value="ABC_TRANSPORTER_1"/>
    <property type="match status" value="1"/>
</dbReference>
<dbReference type="PROSITE" id="PS50893">
    <property type="entry name" value="ABC_TRANSPORTER_2"/>
    <property type="match status" value="1"/>
</dbReference>
<dbReference type="Gene3D" id="3.40.50.300">
    <property type="entry name" value="P-loop containing nucleotide triphosphate hydrolases"/>
    <property type="match status" value="1"/>
</dbReference>
<organism evidence="10 11">
    <name type="scientific">Photobacterium galatheae</name>
    <dbReference type="NCBI Taxonomy" id="1654360"/>
    <lineage>
        <taxon>Bacteria</taxon>
        <taxon>Pseudomonadati</taxon>
        <taxon>Pseudomonadota</taxon>
        <taxon>Gammaproteobacteria</taxon>
        <taxon>Vibrionales</taxon>
        <taxon>Vibrionaceae</taxon>
        <taxon>Photobacterium</taxon>
    </lineage>
</organism>
<dbReference type="Pfam" id="PF00664">
    <property type="entry name" value="ABC_membrane"/>
    <property type="match status" value="1"/>
</dbReference>
<evidence type="ECO:0000313" key="10">
    <source>
        <dbReference type="EMBL" id="KDM90811.1"/>
    </source>
</evidence>
<feature type="domain" description="ABC transmembrane type-1" evidence="9">
    <location>
        <begin position="39"/>
        <end position="317"/>
    </location>
</feature>
<keyword evidence="11" id="KW-1185">Reference proteome</keyword>
<dbReference type="InterPro" id="IPR036640">
    <property type="entry name" value="ABC1_TM_sf"/>
</dbReference>
<reference evidence="10 11" key="1">
    <citation type="submission" date="2014-04" db="EMBL/GenBank/DDBJ databases">
        <title>Draft genome sequence of Photobacterium halotolerans S2753: a solonamide, ngercheumicin and holomycin producer.</title>
        <authorList>
            <person name="Machado H.R."/>
            <person name="Gram L."/>
        </authorList>
    </citation>
    <scope>NUCLEOTIDE SEQUENCE [LARGE SCALE GENOMIC DNA]</scope>
    <source>
        <strain evidence="10 11">S2753</strain>
    </source>
</reference>
<dbReference type="AlphaFoldDB" id="A0A066RNY1"/>
<keyword evidence="2 7" id="KW-0812">Transmembrane</keyword>
<dbReference type="GO" id="GO:0015421">
    <property type="term" value="F:ABC-type oligopeptide transporter activity"/>
    <property type="evidence" value="ECO:0007669"/>
    <property type="project" value="TreeGrafter"/>
</dbReference>
<feature type="transmembrane region" description="Helical" evidence="7">
    <location>
        <begin position="294"/>
        <end position="318"/>
    </location>
</feature>
<feature type="transmembrane region" description="Helical" evidence="7">
    <location>
        <begin position="73"/>
        <end position="98"/>
    </location>
</feature>
<feature type="transmembrane region" description="Helical" evidence="7">
    <location>
        <begin position="264"/>
        <end position="282"/>
    </location>
</feature>
<protein>
    <recommendedName>
        <fullName evidence="12">ABC transporter ATP-binding protein</fullName>
    </recommendedName>
</protein>
<keyword evidence="4" id="KW-0067">ATP-binding</keyword>
<dbReference type="PROSITE" id="PS50929">
    <property type="entry name" value="ABC_TM1F"/>
    <property type="match status" value="1"/>
</dbReference>